<evidence type="ECO:0000313" key="2">
    <source>
        <dbReference type="EMBL" id="KAK3759509.1"/>
    </source>
</evidence>
<name>A0AAE1D6S2_9GAST</name>
<dbReference type="AlphaFoldDB" id="A0AAE1D6S2"/>
<evidence type="ECO:0000313" key="3">
    <source>
        <dbReference type="Proteomes" id="UP001283361"/>
    </source>
</evidence>
<comment type="caution">
    <text evidence="2">The sequence shown here is derived from an EMBL/GenBank/DDBJ whole genome shotgun (WGS) entry which is preliminary data.</text>
</comment>
<proteinExistence type="predicted"/>
<gene>
    <name evidence="2" type="ORF">RRG08_058110</name>
</gene>
<dbReference type="EMBL" id="JAWDGP010005118">
    <property type="protein sequence ID" value="KAK3759509.1"/>
    <property type="molecule type" value="Genomic_DNA"/>
</dbReference>
<evidence type="ECO:0000256" key="1">
    <source>
        <dbReference type="SAM" id="MobiDB-lite"/>
    </source>
</evidence>
<dbReference type="Proteomes" id="UP001283361">
    <property type="component" value="Unassembled WGS sequence"/>
</dbReference>
<keyword evidence="3" id="KW-1185">Reference proteome</keyword>
<accession>A0AAE1D6S2</accession>
<organism evidence="2 3">
    <name type="scientific">Elysia crispata</name>
    <name type="common">lettuce slug</name>
    <dbReference type="NCBI Taxonomy" id="231223"/>
    <lineage>
        <taxon>Eukaryota</taxon>
        <taxon>Metazoa</taxon>
        <taxon>Spiralia</taxon>
        <taxon>Lophotrochozoa</taxon>
        <taxon>Mollusca</taxon>
        <taxon>Gastropoda</taxon>
        <taxon>Heterobranchia</taxon>
        <taxon>Euthyneura</taxon>
        <taxon>Panpulmonata</taxon>
        <taxon>Sacoglossa</taxon>
        <taxon>Placobranchoidea</taxon>
        <taxon>Plakobranchidae</taxon>
        <taxon>Elysia</taxon>
    </lineage>
</organism>
<reference evidence="2" key="1">
    <citation type="journal article" date="2023" name="G3 (Bethesda)">
        <title>A reference genome for the long-term kleptoplast-retaining sea slug Elysia crispata morphotype clarki.</title>
        <authorList>
            <person name="Eastman K.E."/>
            <person name="Pendleton A.L."/>
            <person name="Shaikh M.A."/>
            <person name="Suttiyut T."/>
            <person name="Ogas R."/>
            <person name="Tomko P."/>
            <person name="Gavelis G."/>
            <person name="Widhalm J.R."/>
            <person name="Wisecaver J.H."/>
        </authorList>
    </citation>
    <scope>NUCLEOTIDE SEQUENCE</scope>
    <source>
        <strain evidence="2">ECLA1</strain>
    </source>
</reference>
<sequence length="75" mass="8478">MLTFCGSSLSSLSRKSEFSMKNGRENVNTMDVYLLPQQGKNRGFRSHKTSGPQNRGFRSHRTLDHENRASVSSQC</sequence>
<protein>
    <submittedName>
        <fullName evidence="2">Uncharacterized protein</fullName>
    </submittedName>
</protein>
<feature type="region of interest" description="Disordered" evidence="1">
    <location>
        <begin position="37"/>
        <end position="75"/>
    </location>
</feature>